<dbReference type="GO" id="GO:0009086">
    <property type="term" value="P:methionine biosynthetic process"/>
    <property type="evidence" value="ECO:0007669"/>
    <property type="project" value="UniProtKB-UniRule"/>
</dbReference>
<dbReference type="Pfam" id="PF00561">
    <property type="entry name" value="Abhydrolase_1"/>
    <property type="match status" value="1"/>
</dbReference>
<keyword evidence="2" id="KW-0963">Cytoplasm</keyword>
<dbReference type="GO" id="GO:0005737">
    <property type="term" value="C:cytoplasm"/>
    <property type="evidence" value="ECO:0007669"/>
    <property type="project" value="UniProtKB-SubCell"/>
</dbReference>
<dbReference type="GO" id="GO:0004414">
    <property type="term" value="F:homoserine O-acetyltransferase activity"/>
    <property type="evidence" value="ECO:0007669"/>
    <property type="project" value="TreeGrafter"/>
</dbReference>
<dbReference type="GO" id="GO:0008899">
    <property type="term" value="F:homoserine O-succinyltransferase activity"/>
    <property type="evidence" value="ECO:0007669"/>
    <property type="project" value="UniProtKB-UniRule"/>
</dbReference>
<organism evidence="5 6">
    <name type="scientific">SAR86 cluster bacterium</name>
    <dbReference type="NCBI Taxonomy" id="2030880"/>
    <lineage>
        <taxon>Bacteria</taxon>
        <taxon>Pseudomonadati</taxon>
        <taxon>Pseudomonadota</taxon>
        <taxon>Gammaproteobacteria</taxon>
        <taxon>SAR86 cluster</taxon>
    </lineage>
</organism>
<dbReference type="Gene3D" id="3.40.50.1820">
    <property type="entry name" value="alpha/beta hydrolase"/>
    <property type="match status" value="1"/>
</dbReference>
<dbReference type="SUPFAM" id="SSF53474">
    <property type="entry name" value="alpha/beta-Hydrolases"/>
    <property type="match status" value="1"/>
</dbReference>
<dbReference type="PANTHER" id="PTHR32268:SF11">
    <property type="entry name" value="HOMOSERINE O-ACETYLTRANSFERASE"/>
    <property type="match status" value="1"/>
</dbReference>
<feature type="binding site" evidence="2">
    <location>
        <position position="375"/>
    </location>
    <ligand>
        <name>substrate</name>
    </ligand>
</feature>
<dbReference type="PANTHER" id="PTHR32268">
    <property type="entry name" value="HOMOSERINE O-ACETYLTRANSFERASE"/>
    <property type="match status" value="1"/>
</dbReference>
<dbReference type="EC" id="2.3.1.46" evidence="2"/>
<keyword evidence="2" id="KW-0012">Acyltransferase</keyword>
<dbReference type="NCBIfam" id="TIGR01392">
    <property type="entry name" value="homoserO_Ac_trn"/>
    <property type="match status" value="1"/>
</dbReference>
<dbReference type="PIRSF" id="PIRSF000443">
    <property type="entry name" value="Homoser_Ac_trans"/>
    <property type="match status" value="1"/>
</dbReference>
<feature type="binding site" evidence="2">
    <location>
        <position position="232"/>
    </location>
    <ligand>
        <name>substrate</name>
    </ligand>
</feature>
<dbReference type="EMBL" id="NVQR01000043">
    <property type="protein sequence ID" value="PCH62210.1"/>
    <property type="molecule type" value="Genomic_DNA"/>
</dbReference>
<evidence type="ECO:0000313" key="5">
    <source>
        <dbReference type="EMBL" id="PCH62210.1"/>
    </source>
</evidence>
<feature type="domain" description="AB hydrolase-1" evidence="4">
    <location>
        <begin position="56"/>
        <end position="378"/>
    </location>
</feature>
<evidence type="ECO:0000256" key="1">
    <source>
        <dbReference type="ARBA" id="ARBA00022679"/>
    </source>
</evidence>
<comment type="function">
    <text evidence="2">Transfers a succinyl group from succinyl-CoA to L-homoserine, forming succinyl-L-homoserine.</text>
</comment>
<gene>
    <name evidence="2" type="primary">metXS</name>
    <name evidence="5" type="ORF">COC19_03205</name>
</gene>
<comment type="subunit">
    <text evidence="2">Homodimer.</text>
</comment>
<sequence>MSKSYPTGSYPSDSVGLVSPQVFHFDEPLTLRSGKVLAEYELVVETYGELNQDRSNAILICHALSGDHHAAGYHSWDDKKPGWWDSSIGPGKAIDTNLFHVVCLNNLGGCSGSTGPTSINPATGKFYGPDFPIVTVRDWVNSQVRLADRLGIAKWAAIIGGSLGGMQVLRWAISYPERLHHAVAIASAPKLSAQNIAFNEVARQSITGDPNFHQGRYLEHGTYPKRGLMLARMVGHITYLSENAMNSKFGKAFEGLAEEGNNFGRDLRSGKLSFDMAVDFQVESYLHYQGERFSENFDANTYLLMTKALDYFDPSVDYEGDLSKAFERSTCKFMLMSFSTDWRFPPIRSREIVNTLLKAKQQVSYIEIEADQGHDAFLLPIPRYIAAMSAYLNRVHQEIVTDAS</sequence>
<evidence type="ECO:0000313" key="6">
    <source>
        <dbReference type="Proteomes" id="UP000218172"/>
    </source>
</evidence>
<comment type="caution">
    <text evidence="2">Lacks conserved residue(s) required for the propagation of feature annotation.</text>
</comment>
<feature type="site" description="Important for acyl-CoA specificity" evidence="2">
    <location>
        <position position="343"/>
    </location>
</feature>
<dbReference type="AlphaFoldDB" id="A0A2A4MQT3"/>
<feature type="active site" evidence="2 3">
    <location>
        <position position="374"/>
    </location>
</feature>
<dbReference type="NCBIfam" id="NF001209">
    <property type="entry name" value="PRK00175.1"/>
    <property type="match status" value="1"/>
</dbReference>
<keyword evidence="2" id="KW-0028">Amino-acid biosynthesis</keyword>
<dbReference type="GO" id="GO:0009092">
    <property type="term" value="P:homoserine metabolic process"/>
    <property type="evidence" value="ECO:0007669"/>
    <property type="project" value="TreeGrafter"/>
</dbReference>
<keyword evidence="1 2" id="KW-0808">Transferase</keyword>
<dbReference type="InterPro" id="IPR000073">
    <property type="entry name" value="AB_hydrolase_1"/>
</dbReference>
<keyword evidence="2" id="KW-0486">Methionine biosynthesis</keyword>
<protein>
    <recommendedName>
        <fullName evidence="2">Homoserine O-succinyltransferase</fullName>
        <shortName evidence="2">HST</shortName>
        <ecNumber evidence="2">2.3.1.46</ecNumber>
    </recommendedName>
    <alternativeName>
        <fullName evidence="2">Homoserine transsuccinylase</fullName>
        <shortName evidence="2">HTS</shortName>
    </alternativeName>
</protein>
<comment type="pathway">
    <text evidence="2">Amino-acid biosynthesis; L-methionine biosynthesis via de novo pathway; O-succinyl-L-homoserine from L-homoserine: step 1/1.</text>
</comment>
<dbReference type="Gene3D" id="1.10.1740.110">
    <property type="match status" value="1"/>
</dbReference>
<evidence type="ECO:0000259" key="4">
    <source>
        <dbReference type="Pfam" id="PF00561"/>
    </source>
</evidence>
<dbReference type="UniPathway" id="UPA00051">
    <property type="reaction ID" value="UER00075"/>
</dbReference>
<dbReference type="Proteomes" id="UP000218172">
    <property type="component" value="Unassembled WGS sequence"/>
</dbReference>
<comment type="similarity">
    <text evidence="2">Belongs to the AB hydrolase superfamily. MetX family.</text>
</comment>
<feature type="active site" evidence="2 3">
    <location>
        <position position="341"/>
    </location>
</feature>
<dbReference type="InterPro" id="IPR008220">
    <property type="entry name" value="HAT_MetX-like"/>
</dbReference>
<dbReference type="HAMAP" id="MF_00296">
    <property type="entry name" value="MetX_acyltransf"/>
    <property type="match status" value="1"/>
</dbReference>
<proteinExistence type="inferred from homology"/>
<comment type="caution">
    <text evidence="5">The sequence shown here is derived from an EMBL/GenBank/DDBJ whole genome shotgun (WGS) entry which is preliminary data.</text>
</comment>
<comment type="subcellular location">
    <subcellularLocation>
        <location evidence="2">Cytoplasm</location>
    </subcellularLocation>
</comment>
<comment type="catalytic activity">
    <reaction evidence="2">
        <text>L-homoserine + succinyl-CoA = O-succinyl-L-homoserine + CoA</text>
        <dbReference type="Rhea" id="RHEA:22008"/>
        <dbReference type="ChEBI" id="CHEBI:57287"/>
        <dbReference type="ChEBI" id="CHEBI:57292"/>
        <dbReference type="ChEBI" id="CHEBI:57476"/>
        <dbReference type="ChEBI" id="CHEBI:57661"/>
        <dbReference type="EC" id="2.3.1.46"/>
    </reaction>
</comment>
<name>A0A2A4MQT3_9GAMM</name>
<dbReference type="InterPro" id="IPR029058">
    <property type="entry name" value="AB_hydrolase_fold"/>
</dbReference>
<evidence type="ECO:0000256" key="3">
    <source>
        <dbReference type="PIRSR" id="PIRSR000443-1"/>
    </source>
</evidence>
<reference evidence="6" key="1">
    <citation type="submission" date="2017-08" db="EMBL/GenBank/DDBJ databases">
        <title>A dynamic microbial community with high functional redundancy inhabits the cold, oxic subseafloor aquifer.</title>
        <authorList>
            <person name="Tully B.J."/>
            <person name="Wheat C.G."/>
            <person name="Glazer B.T."/>
            <person name="Huber J.A."/>
        </authorList>
    </citation>
    <scope>NUCLEOTIDE SEQUENCE [LARGE SCALE GENOMIC DNA]</scope>
</reference>
<evidence type="ECO:0000256" key="2">
    <source>
        <dbReference type="HAMAP-Rule" id="MF_00296"/>
    </source>
</evidence>
<feature type="active site" description="Nucleophile" evidence="2 3">
    <location>
        <position position="162"/>
    </location>
</feature>
<accession>A0A2A4MQT3</accession>